<protein>
    <submittedName>
        <fullName evidence="1">Uncharacterized protein</fullName>
    </submittedName>
</protein>
<dbReference type="EMBL" id="CM034396">
    <property type="protein sequence ID" value="KAJ0178125.1"/>
    <property type="molecule type" value="Genomic_DNA"/>
</dbReference>
<evidence type="ECO:0000313" key="2">
    <source>
        <dbReference type="Proteomes" id="UP000824533"/>
    </source>
</evidence>
<sequence length="65" mass="7188">APNSHCLEALILDFAKNFRNHKGNSFGIKRGFDFMFNAAKFDSALFALQVSEQSKQGGEILAIII</sequence>
<keyword evidence="2" id="KW-1185">Reference proteome</keyword>
<proteinExistence type="predicted"/>
<accession>A0ACC1D2L3</accession>
<gene>
    <name evidence="1" type="ORF">K1T71_005948</name>
</gene>
<name>A0ACC1D2L3_9NEOP</name>
<organism evidence="1 2">
    <name type="scientific">Dendrolimus kikuchii</name>
    <dbReference type="NCBI Taxonomy" id="765133"/>
    <lineage>
        <taxon>Eukaryota</taxon>
        <taxon>Metazoa</taxon>
        <taxon>Ecdysozoa</taxon>
        <taxon>Arthropoda</taxon>
        <taxon>Hexapoda</taxon>
        <taxon>Insecta</taxon>
        <taxon>Pterygota</taxon>
        <taxon>Neoptera</taxon>
        <taxon>Endopterygota</taxon>
        <taxon>Lepidoptera</taxon>
        <taxon>Glossata</taxon>
        <taxon>Ditrysia</taxon>
        <taxon>Bombycoidea</taxon>
        <taxon>Lasiocampidae</taxon>
        <taxon>Dendrolimus</taxon>
    </lineage>
</organism>
<reference evidence="1 2" key="1">
    <citation type="journal article" date="2021" name="Front. Genet.">
        <title>Chromosome-Level Genome Assembly Reveals Significant Gene Expansion in the Toll and IMD Signaling Pathways of Dendrolimus kikuchii.</title>
        <authorList>
            <person name="Zhou J."/>
            <person name="Wu P."/>
            <person name="Xiong Z."/>
            <person name="Liu N."/>
            <person name="Zhao N."/>
            <person name="Ji M."/>
            <person name="Qiu Y."/>
            <person name="Yang B."/>
        </authorList>
    </citation>
    <scope>NUCLEOTIDE SEQUENCE [LARGE SCALE GENOMIC DNA]</scope>
    <source>
        <strain evidence="1">Ann1</strain>
    </source>
</reference>
<feature type="non-terminal residue" evidence="1">
    <location>
        <position position="65"/>
    </location>
</feature>
<feature type="non-terminal residue" evidence="1">
    <location>
        <position position="1"/>
    </location>
</feature>
<evidence type="ECO:0000313" key="1">
    <source>
        <dbReference type="EMBL" id="KAJ0178125.1"/>
    </source>
</evidence>
<comment type="caution">
    <text evidence="1">The sequence shown here is derived from an EMBL/GenBank/DDBJ whole genome shotgun (WGS) entry which is preliminary data.</text>
</comment>
<dbReference type="Proteomes" id="UP000824533">
    <property type="component" value="Linkage Group LG10"/>
</dbReference>